<feature type="transmembrane region" description="Helical" evidence="1">
    <location>
        <begin position="236"/>
        <end position="254"/>
    </location>
</feature>
<dbReference type="PANTHER" id="PTHR36840:SF1">
    <property type="entry name" value="BLL5714 PROTEIN"/>
    <property type="match status" value="1"/>
</dbReference>
<organism evidence="2 3">
    <name type="scientific">Nonomuraea spiralis</name>
    <dbReference type="NCBI Taxonomy" id="46182"/>
    <lineage>
        <taxon>Bacteria</taxon>
        <taxon>Bacillati</taxon>
        <taxon>Actinomycetota</taxon>
        <taxon>Actinomycetes</taxon>
        <taxon>Streptosporangiales</taxon>
        <taxon>Streptosporangiaceae</taxon>
        <taxon>Nonomuraea</taxon>
    </lineage>
</organism>
<gene>
    <name evidence="2" type="ORF">ACFFV7_07705</name>
</gene>
<feature type="transmembrane region" description="Helical" evidence="1">
    <location>
        <begin position="144"/>
        <end position="162"/>
    </location>
</feature>
<accession>A0ABV5I962</accession>
<evidence type="ECO:0000313" key="2">
    <source>
        <dbReference type="EMBL" id="MFB9201072.1"/>
    </source>
</evidence>
<comment type="caution">
    <text evidence="2">The sequence shown here is derived from an EMBL/GenBank/DDBJ whole genome shotgun (WGS) entry which is preliminary data.</text>
</comment>
<feature type="transmembrane region" description="Helical" evidence="1">
    <location>
        <begin position="339"/>
        <end position="371"/>
    </location>
</feature>
<sequence length="379" mass="41182">MIRLRPMRARDAGESHRTATNLELFFDLCFVVAVSFAGSQLHHALSEGHVAQGVLGYLTTFFAIWWAWMNYTWFSSAYDNDDWLFRLTTLVQISGVLVLAAGVPRAFQDHDFRVVYAGYLIMRLAMAAHWLRAASADRPGRRTAVRYAVGICVAQAGWILLLVAPGEWYLAAFALGVVLELSVPVWAEHGSPTAWHPHHIAERYGLFTIIMMGENVLAATVAVQAEARGVGLGPELIVLALGALVIAFAMWWLYFDSPTAEILDSSRRAILWGYGHYAIFAAVGAFSAGVEVNIDHISGTAHLPSTGVALAVSVPVAVFLFMVWALHVRPHRYGVADDVAFLGAALLVLLSALTPAPIPLTAVVLVALVAVTGVTRPRD</sequence>
<dbReference type="PANTHER" id="PTHR36840">
    <property type="entry name" value="BLL5714 PROTEIN"/>
    <property type="match status" value="1"/>
</dbReference>
<dbReference type="EMBL" id="JBHMEI010000003">
    <property type="protein sequence ID" value="MFB9201072.1"/>
    <property type="molecule type" value="Genomic_DNA"/>
</dbReference>
<feature type="transmembrane region" description="Helical" evidence="1">
    <location>
        <begin position="21"/>
        <end position="38"/>
    </location>
</feature>
<dbReference type="Pfam" id="PF06772">
    <property type="entry name" value="LtrA"/>
    <property type="match status" value="1"/>
</dbReference>
<evidence type="ECO:0000256" key="1">
    <source>
        <dbReference type="SAM" id="Phobius"/>
    </source>
</evidence>
<feature type="transmembrane region" description="Helical" evidence="1">
    <location>
        <begin position="50"/>
        <end position="71"/>
    </location>
</feature>
<protein>
    <submittedName>
        <fullName evidence="2">Low temperature requirement protein A</fullName>
    </submittedName>
</protein>
<feature type="transmembrane region" description="Helical" evidence="1">
    <location>
        <begin position="274"/>
        <end position="294"/>
    </location>
</feature>
<keyword evidence="3" id="KW-1185">Reference proteome</keyword>
<proteinExistence type="predicted"/>
<feature type="transmembrane region" description="Helical" evidence="1">
    <location>
        <begin position="114"/>
        <end position="132"/>
    </location>
</feature>
<evidence type="ECO:0000313" key="3">
    <source>
        <dbReference type="Proteomes" id="UP001589647"/>
    </source>
</evidence>
<name>A0ABV5I962_9ACTN</name>
<dbReference type="Proteomes" id="UP001589647">
    <property type="component" value="Unassembled WGS sequence"/>
</dbReference>
<feature type="transmembrane region" description="Helical" evidence="1">
    <location>
        <begin position="306"/>
        <end position="327"/>
    </location>
</feature>
<dbReference type="RefSeq" id="WP_229823797.1">
    <property type="nucleotide sequence ID" value="NZ_BMRC01000003.1"/>
</dbReference>
<keyword evidence="1" id="KW-1133">Transmembrane helix</keyword>
<feature type="transmembrane region" description="Helical" evidence="1">
    <location>
        <begin position="83"/>
        <end position="102"/>
    </location>
</feature>
<reference evidence="2 3" key="1">
    <citation type="submission" date="2024-09" db="EMBL/GenBank/DDBJ databases">
        <authorList>
            <person name="Sun Q."/>
            <person name="Mori K."/>
        </authorList>
    </citation>
    <scope>NUCLEOTIDE SEQUENCE [LARGE SCALE GENOMIC DNA]</scope>
    <source>
        <strain evidence="2 3">CCM 3426</strain>
    </source>
</reference>
<keyword evidence="1" id="KW-0812">Transmembrane</keyword>
<keyword evidence="1" id="KW-0472">Membrane</keyword>
<dbReference type="InterPro" id="IPR010640">
    <property type="entry name" value="Low_temperature_requirement_A"/>
</dbReference>